<gene>
    <name evidence="6" type="ORF">FC07_GL001567</name>
</gene>
<dbReference type="Proteomes" id="UP000051461">
    <property type="component" value="Unassembled WGS sequence"/>
</dbReference>
<dbReference type="Pfam" id="PF01380">
    <property type="entry name" value="SIS"/>
    <property type="match status" value="1"/>
</dbReference>
<keyword evidence="2" id="KW-0238">DNA-binding</keyword>
<evidence type="ECO:0000256" key="1">
    <source>
        <dbReference type="ARBA" id="ARBA00023015"/>
    </source>
</evidence>
<dbReference type="PROSITE" id="PS51071">
    <property type="entry name" value="HTH_RPIR"/>
    <property type="match status" value="1"/>
</dbReference>
<dbReference type="PANTHER" id="PTHR30514">
    <property type="entry name" value="GLUCOKINASE"/>
    <property type="match status" value="1"/>
</dbReference>
<dbReference type="STRING" id="1423726.FC07_GL001567"/>
<dbReference type="InterPro" id="IPR035472">
    <property type="entry name" value="RpiR-like_SIS"/>
</dbReference>
<evidence type="ECO:0000313" key="6">
    <source>
        <dbReference type="EMBL" id="KRK40077.1"/>
    </source>
</evidence>
<dbReference type="Pfam" id="PF01418">
    <property type="entry name" value="HTH_6"/>
    <property type="match status" value="1"/>
</dbReference>
<dbReference type="Gene3D" id="3.40.50.10490">
    <property type="entry name" value="Glucose-6-phosphate isomerase like protein, domain 1"/>
    <property type="match status" value="1"/>
</dbReference>
<evidence type="ECO:0000256" key="3">
    <source>
        <dbReference type="ARBA" id="ARBA00023163"/>
    </source>
</evidence>
<feature type="domain" description="HTH rpiR-type" evidence="4">
    <location>
        <begin position="18"/>
        <end position="94"/>
    </location>
</feature>
<dbReference type="PANTHER" id="PTHR30514:SF21">
    <property type="entry name" value="RPIR-FAMILY TRANSCRIPTIONAL REGULATOR"/>
    <property type="match status" value="1"/>
</dbReference>
<dbReference type="Gene3D" id="1.10.10.10">
    <property type="entry name" value="Winged helix-like DNA-binding domain superfamily/Winged helix DNA-binding domain"/>
    <property type="match status" value="1"/>
</dbReference>
<reference evidence="6 7" key="1">
    <citation type="journal article" date="2015" name="Genome Announc.">
        <title>Expanding the biotechnology potential of lactobacilli through comparative genomics of 213 strains and associated genera.</title>
        <authorList>
            <person name="Sun Z."/>
            <person name="Harris H.M."/>
            <person name="McCann A."/>
            <person name="Guo C."/>
            <person name="Argimon S."/>
            <person name="Zhang W."/>
            <person name="Yang X."/>
            <person name="Jeffery I.B."/>
            <person name="Cooney J.C."/>
            <person name="Kagawa T.F."/>
            <person name="Liu W."/>
            <person name="Song Y."/>
            <person name="Salvetti E."/>
            <person name="Wrobel A."/>
            <person name="Rasinkangas P."/>
            <person name="Parkhill J."/>
            <person name="Rea M.C."/>
            <person name="O'Sullivan O."/>
            <person name="Ritari J."/>
            <person name="Douillard F.P."/>
            <person name="Paul Ross R."/>
            <person name="Yang R."/>
            <person name="Briner A.E."/>
            <person name="Felis G.E."/>
            <person name="de Vos W.M."/>
            <person name="Barrangou R."/>
            <person name="Klaenhammer T.R."/>
            <person name="Caufield P.W."/>
            <person name="Cui Y."/>
            <person name="Zhang H."/>
            <person name="O'Toole P.W."/>
        </authorList>
    </citation>
    <scope>NUCLEOTIDE SEQUENCE [LARGE SCALE GENOMIC DNA]</scope>
    <source>
        <strain evidence="6 7">DSM 20003</strain>
    </source>
</reference>
<dbReference type="InterPro" id="IPR046348">
    <property type="entry name" value="SIS_dom_sf"/>
</dbReference>
<dbReference type="GO" id="GO:0097367">
    <property type="term" value="F:carbohydrate derivative binding"/>
    <property type="evidence" value="ECO:0007669"/>
    <property type="project" value="InterPro"/>
</dbReference>
<dbReference type="CDD" id="cd05013">
    <property type="entry name" value="SIS_RpiR"/>
    <property type="match status" value="1"/>
</dbReference>
<sequence length="289" mass="31743">MVRALLCYDIEKGGVQAVSILNQIETVFPQLARQERKLALLVLQHPEKVQEMHITELAQAAGIGTATVTRFVKKMGCADYSTFKVQLAAAQGIQVPPPDTGTVGDQVFSIYSKMLQGTWAQLDMQQLEQVVAVITQARRVYVYGQGSSGYTAEEFVQRLIRMGIAAFCTTDTHMMFINASIMTATDIVIVLSTSGSSREVNEAARMAKANGAQIVGITGSPKSPLAGLVDFAIVVKNANFVDTTRFVNSQFASMYALDIITTMLLDNDLYRQRLQGTVELIMDRKLHHE</sequence>
<dbReference type="SUPFAM" id="SSF46689">
    <property type="entry name" value="Homeodomain-like"/>
    <property type="match status" value="1"/>
</dbReference>
<dbReference type="GO" id="GO:0003700">
    <property type="term" value="F:DNA-binding transcription factor activity"/>
    <property type="evidence" value="ECO:0007669"/>
    <property type="project" value="InterPro"/>
</dbReference>
<dbReference type="InterPro" id="IPR047640">
    <property type="entry name" value="RpiR-like"/>
</dbReference>
<dbReference type="GO" id="GO:0003677">
    <property type="term" value="F:DNA binding"/>
    <property type="evidence" value="ECO:0007669"/>
    <property type="project" value="UniProtKB-KW"/>
</dbReference>
<dbReference type="InterPro" id="IPR001347">
    <property type="entry name" value="SIS_dom"/>
</dbReference>
<name>A0A0R1H0C2_9LACO</name>
<dbReference type="PATRIC" id="fig|1423726.3.peg.1624"/>
<comment type="caution">
    <text evidence="6">The sequence shown here is derived from an EMBL/GenBank/DDBJ whole genome shotgun (WGS) entry which is preliminary data.</text>
</comment>
<keyword evidence="3" id="KW-0804">Transcription</keyword>
<dbReference type="GO" id="GO:1901135">
    <property type="term" value="P:carbohydrate derivative metabolic process"/>
    <property type="evidence" value="ECO:0007669"/>
    <property type="project" value="InterPro"/>
</dbReference>
<organism evidence="6 7">
    <name type="scientific">Loigolactobacillus bifermentans DSM 20003</name>
    <dbReference type="NCBI Taxonomy" id="1423726"/>
    <lineage>
        <taxon>Bacteria</taxon>
        <taxon>Bacillati</taxon>
        <taxon>Bacillota</taxon>
        <taxon>Bacilli</taxon>
        <taxon>Lactobacillales</taxon>
        <taxon>Lactobacillaceae</taxon>
        <taxon>Loigolactobacillus</taxon>
    </lineage>
</organism>
<feature type="domain" description="SIS" evidence="5">
    <location>
        <begin position="130"/>
        <end position="270"/>
    </location>
</feature>
<dbReference type="InterPro" id="IPR000281">
    <property type="entry name" value="HTH_RpiR"/>
</dbReference>
<dbReference type="AlphaFoldDB" id="A0A0R1H0C2"/>
<dbReference type="InterPro" id="IPR009057">
    <property type="entry name" value="Homeodomain-like_sf"/>
</dbReference>
<keyword evidence="7" id="KW-1185">Reference proteome</keyword>
<evidence type="ECO:0000259" key="5">
    <source>
        <dbReference type="PROSITE" id="PS51464"/>
    </source>
</evidence>
<dbReference type="EMBL" id="AZDA01000024">
    <property type="protein sequence ID" value="KRK40077.1"/>
    <property type="molecule type" value="Genomic_DNA"/>
</dbReference>
<evidence type="ECO:0000313" key="7">
    <source>
        <dbReference type="Proteomes" id="UP000051461"/>
    </source>
</evidence>
<protein>
    <submittedName>
        <fullName evidence="6">Transcriptional regulator, rpir family</fullName>
    </submittedName>
</protein>
<dbReference type="PROSITE" id="PS51464">
    <property type="entry name" value="SIS"/>
    <property type="match status" value="1"/>
</dbReference>
<evidence type="ECO:0000259" key="4">
    <source>
        <dbReference type="PROSITE" id="PS51071"/>
    </source>
</evidence>
<evidence type="ECO:0000256" key="2">
    <source>
        <dbReference type="ARBA" id="ARBA00023125"/>
    </source>
</evidence>
<keyword evidence="1" id="KW-0805">Transcription regulation</keyword>
<dbReference type="InterPro" id="IPR036388">
    <property type="entry name" value="WH-like_DNA-bd_sf"/>
</dbReference>
<proteinExistence type="predicted"/>
<accession>A0A0R1H0C2</accession>
<dbReference type="SUPFAM" id="SSF53697">
    <property type="entry name" value="SIS domain"/>
    <property type="match status" value="1"/>
</dbReference>